<dbReference type="EMBL" id="CAJNOL010003987">
    <property type="protein sequence ID" value="CAF1578565.1"/>
    <property type="molecule type" value="Genomic_DNA"/>
</dbReference>
<organism evidence="8 9">
    <name type="scientific">Rotaria sordida</name>
    <dbReference type="NCBI Taxonomy" id="392033"/>
    <lineage>
        <taxon>Eukaryota</taxon>
        <taxon>Metazoa</taxon>
        <taxon>Spiralia</taxon>
        <taxon>Gnathifera</taxon>
        <taxon>Rotifera</taxon>
        <taxon>Eurotatoria</taxon>
        <taxon>Bdelloidea</taxon>
        <taxon>Philodinida</taxon>
        <taxon>Philodinidae</taxon>
        <taxon>Rotaria</taxon>
    </lineage>
</organism>
<evidence type="ECO:0000313" key="9">
    <source>
        <dbReference type="Proteomes" id="UP000663870"/>
    </source>
</evidence>
<proteinExistence type="predicted"/>
<dbReference type="Pfam" id="PF05699">
    <property type="entry name" value="Dimer_Tnp_hAT"/>
    <property type="match status" value="1"/>
</dbReference>
<evidence type="ECO:0000256" key="3">
    <source>
        <dbReference type="ARBA" id="ARBA00022771"/>
    </source>
</evidence>
<evidence type="ECO:0000256" key="1">
    <source>
        <dbReference type="ARBA" id="ARBA00004123"/>
    </source>
</evidence>
<dbReference type="PANTHER" id="PTHR46481">
    <property type="entry name" value="ZINC FINGER BED DOMAIN-CONTAINING PROTEIN 4"/>
    <property type="match status" value="1"/>
</dbReference>
<evidence type="ECO:0000313" key="8">
    <source>
        <dbReference type="EMBL" id="CAF1578565.1"/>
    </source>
</evidence>
<feature type="domain" description="Hermes trasposase DNA-binding" evidence="7">
    <location>
        <begin position="92"/>
        <end position="155"/>
    </location>
</feature>
<keyword evidence="4" id="KW-0862">Zinc</keyword>
<name>A0A815Z498_9BILA</name>
<evidence type="ECO:0008006" key="10">
    <source>
        <dbReference type="Google" id="ProtNLM"/>
    </source>
</evidence>
<dbReference type="InterPro" id="IPR008906">
    <property type="entry name" value="HATC_C_dom"/>
</dbReference>
<comment type="caution">
    <text evidence="8">The sequence shown here is derived from an EMBL/GenBank/DDBJ whole genome shotgun (WGS) entry which is preliminary data.</text>
</comment>
<dbReference type="PANTHER" id="PTHR46481:SF10">
    <property type="entry name" value="ZINC FINGER BED DOMAIN-CONTAINING PROTEIN 39"/>
    <property type="match status" value="1"/>
</dbReference>
<dbReference type="InterPro" id="IPR012337">
    <property type="entry name" value="RNaseH-like_sf"/>
</dbReference>
<dbReference type="SUPFAM" id="SSF53098">
    <property type="entry name" value="Ribonuclease H-like"/>
    <property type="match status" value="1"/>
</dbReference>
<sequence>MDNLKNGEFIAKAEPPLSSHGSFWQHLSRIKSSSNEYQPFVQCQLCSEILSYSISNGTSTISYHVKNCLDKSNQLKNNKSIDKYLNTSNEVSVSINDKRAITIACAKFCSFDLRSFNIVKGSGFTSLCQSLIDLGYQYGVAKLGAPTSTSLLPDPTNISRTISQISEEYRQKLKNILKNDLQDLKLIGISTDYWKNSGTTSEQLSSDASPTLHLVVPWFWKLKNSCIPNDDDHLLLAQFKNAVSRMLDDKVYLTSLHYIATFLYAATKKLQTLDDSLRNEIYGDVRKIMGTFGIREEHSSLLSKTNSRITSKPPKRKKNNLIMESDVMGEFAGAVEGSSDDESDEVERYLNTKIPFTKDDTLLKWWSKHSLIFPQLAVLAKSLFGIPASSATSERVFSSSSRILEKRRQSLNPDVVDDMLMIRNFRDM</sequence>
<keyword evidence="5" id="KW-0539">Nucleus</keyword>
<protein>
    <recommendedName>
        <fullName evidence="10">BED-type domain-containing protein</fullName>
    </recommendedName>
</protein>
<evidence type="ECO:0000259" key="6">
    <source>
        <dbReference type="Pfam" id="PF05699"/>
    </source>
</evidence>
<accession>A0A815Z498</accession>
<keyword evidence="9" id="KW-1185">Reference proteome</keyword>
<comment type="subcellular location">
    <subcellularLocation>
        <location evidence="1">Nucleus</location>
    </subcellularLocation>
</comment>
<dbReference type="GO" id="GO:0008270">
    <property type="term" value="F:zinc ion binding"/>
    <property type="evidence" value="ECO:0007669"/>
    <property type="project" value="UniProtKB-KW"/>
</dbReference>
<evidence type="ECO:0000256" key="4">
    <source>
        <dbReference type="ARBA" id="ARBA00022833"/>
    </source>
</evidence>
<dbReference type="Proteomes" id="UP000663870">
    <property type="component" value="Unassembled WGS sequence"/>
</dbReference>
<dbReference type="InterPro" id="IPR018473">
    <property type="entry name" value="Hermes_transposase_DNA-db"/>
</dbReference>
<dbReference type="SMART" id="SM00614">
    <property type="entry name" value="ZnF_BED"/>
    <property type="match status" value="1"/>
</dbReference>
<gene>
    <name evidence="8" type="ORF">JXQ802_LOCUS45969</name>
</gene>
<dbReference type="SUPFAM" id="SSF140996">
    <property type="entry name" value="Hermes dimerisation domain"/>
    <property type="match status" value="1"/>
</dbReference>
<dbReference type="Gene3D" id="1.10.10.1070">
    <property type="entry name" value="Zinc finger, BED domain-containing"/>
    <property type="match status" value="1"/>
</dbReference>
<dbReference type="InterPro" id="IPR052035">
    <property type="entry name" value="ZnF_BED_domain_contain"/>
</dbReference>
<evidence type="ECO:0000259" key="7">
    <source>
        <dbReference type="Pfam" id="PF10683"/>
    </source>
</evidence>
<dbReference type="GO" id="GO:0046983">
    <property type="term" value="F:protein dimerization activity"/>
    <property type="evidence" value="ECO:0007669"/>
    <property type="project" value="InterPro"/>
</dbReference>
<evidence type="ECO:0000256" key="2">
    <source>
        <dbReference type="ARBA" id="ARBA00022723"/>
    </source>
</evidence>
<dbReference type="AlphaFoldDB" id="A0A815Z498"/>
<dbReference type="Pfam" id="PF10683">
    <property type="entry name" value="DBD_Tnp_Hermes"/>
    <property type="match status" value="1"/>
</dbReference>
<keyword evidence="2" id="KW-0479">Metal-binding</keyword>
<evidence type="ECO:0000256" key="5">
    <source>
        <dbReference type="ARBA" id="ARBA00023242"/>
    </source>
</evidence>
<reference evidence="8" key="1">
    <citation type="submission" date="2021-02" db="EMBL/GenBank/DDBJ databases">
        <authorList>
            <person name="Nowell W R."/>
        </authorList>
    </citation>
    <scope>NUCLEOTIDE SEQUENCE</scope>
</reference>
<keyword evidence="3" id="KW-0863">Zinc-finger</keyword>
<feature type="domain" description="HAT C-terminal dimerisation" evidence="6">
    <location>
        <begin position="346"/>
        <end position="424"/>
    </location>
</feature>
<dbReference type="GO" id="GO:0005634">
    <property type="term" value="C:nucleus"/>
    <property type="evidence" value="ECO:0007669"/>
    <property type="project" value="UniProtKB-SubCell"/>
</dbReference>